<keyword evidence="8 16" id="KW-0812">Transmembrane</keyword>
<evidence type="ECO:0000256" key="15">
    <source>
        <dbReference type="ARBA" id="ARBA00026041"/>
    </source>
</evidence>
<dbReference type="InterPro" id="IPR027659">
    <property type="entry name" value="Sgcb"/>
</dbReference>
<evidence type="ECO:0000256" key="13">
    <source>
        <dbReference type="ARBA" id="ARBA00023180"/>
    </source>
</evidence>
<keyword evidence="11 16" id="KW-0472">Membrane</keyword>
<reference evidence="17" key="1">
    <citation type="submission" date="2018-04" db="EMBL/GenBank/DDBJ databases">
        <title>Transcriptome assembly of Sipha flava.</title>
        <authorList>
            <person name="Scully E.D."/>
            <person name="Geib S.M."/>
            <person name="Palmer N.A."/>
            <person name="Koch K."/>
            <person name="Bradshaw J."/>
            <person name="Heng-Moss T."/>
            <person name="Sarath G."/>
        </authorList>
    </citation>
    <scope>NUCLEOTIDE SEQUENCE</scope>
</reference>
<evidence type="ECO:0000256" key="10">
    <source>
        <dbReference type="ARBA" id="ARBA00022989"/>
    </source>
</evidence>
<evidence type="ECO:0000256" key="11">
    <source>
        <dbReference type="ARBA" id="ARBA00023136"/>
    </source>
</evidence>
<dbReference type="GO" id="GO:0005856">
    <property type="term" value="C:cytoskeleton"/>
    <property type="evidence" value="ECO:0007669"/>
    <property type="project" value="UniProtKB-SubCell"/>
</dbReference>
<dbReference type="AlphaFoldDB" id="A0A2S2PZ96"/>
<keyword evidence="9" id="KW-0735">Signal-anchor</keyword>
<name>A0A2S2PZ96_9HEMI</name>
<dbReference type="GO" id="GO:0016012">
    <property type="term" value="C:sarcoglycan complex"/>
    <property type="evidence" value="ECO:0007669"/>
    <property type="project" value="InterPro"/>
</dbReference>
<gene>
    <name evidence="17" type="primary">SGCB</name>
    <name evidence="17" type="ORF">g.179080</name>
</gene>
<evidence type="ECO:0000256" key="6">
    <source>
        <dbReference type="ARBA" id="ARBA00022475"/>
    </source>
</evidence>
<proteinExistence type="inferred from homology"/>
<dbReference type="OrthoDB" id="417891at2759"/>
<dbReference type="PANTHER" id="PTHR21142">
    <property type="entry name" value="SARCOGLYCANS"/>
    <property type="match status" value="1"/>
</dbReference>
<keyword evidence="10 16" id="KW-1133">Transmembrane helix</keyword>
<dbReference type="InterPro" id="IPR006875">
    <property type="entry name" value="Sarcoglycan"/>
</dbReference>
<accession>A0A2S2PZ96</accession>
<feature type="transmembrane region" description="Helical" evidence="16">
    <location>
        <begin position="41"/>
        <end position="68"/>
    </location>
</feature>
<keyword evidence="13" id="KW-0325">Glycoprotein</keyword>
<dbReference type="GO" id="GO:0007517">
    <property type="term" value="P:muscle organ development"/>
    <property type="evidence" value="ECO:0007669"/>
    <property type="project" value="InterPro"/>
</dbReference>
<evidence type="ECO:0000256" key="3">
    <source>
        <dbReference type="ARBA" id="ARBA00004274"/>
    </source>
</evidence>
<dbReference type="Pfam" id="PF04790">
    <property type="entry name" value="Sarcoglycan_1"/>
    <property type="match status" value="1"/>
</dbReference>
<evidence type="ECO:0000256" key="7">
    <source>
        <dbReference type="ARBA" id="ARBA00022490"/>
    </source>
</evidence>
<evidence type="ECO:0000256" key="2">
    <source>
        <dbReference type="ARBA" id="ARBA00004245"/>
    </source>
</evidence>
<keyword evidence="6" id="KW-1003">Cell membrane</keyword>
<comment type="function">
    <text evidence="1">Component of the sarcoglycan complex, a subcomplex of the dystrophin-glycoprotein complex which forms a link between the F-actin cytoskeleton and the extracellular matrix.</text>
</comment>
<sequence length="302" mass="33864">MMKNLKSVASQNLLLPTRLIKQSKKPNRTEENDWLLVVTNWYFWIYTWTLMVVALVGLGATIMLMIVLRFTTKMESIEFLTDSDLTKLMGNIDLDEIYKSDGIIEGFKDIPLEIASDNENIFMHVINPEDKSLESAIQLGFSKTQVKNIESFTVGNPENPIFTTSFPNFGLPEGVRHLDVATVYTNRIVSPLNESLTLKSSNYTRLKGNEGTIIDGSKMKWSAEGDIFLRSVNGTVVLSSAGIYLDVQNLPVVLSNKFAAHQYKLCICMPSGMIFRVPVSTSYNSHMACSMVDLEEGNHPCE</sequence>
<evidence type="ECO:0000313" key="17">
    <source>
        <dbReference type="EMBL" id="MBY70690.1"/>
    </source>
</evidence>
<evidence type="ECO:0000256" key="4">
    <source>
        <dbReference type="ARBA" id="ARBA00007574"/>
    </source>
</evidence>
<comment type="similarity">
    <text evidence="4">Belongs to the sarcoglycan beta/delta/gamma/zeta family.</text>
</comment>
<keyword evidence="12" id="KW-1015">Disulfide bond</keyword>
<dbReference type="GO" id="GO:0042383">
    <property type="term" value="C:sarcolemma"/>
    <property type="evidence" value="ECO:0007669"/>
    <property type="project" value="UniProtKB-SubCell"/>
</dbReference>
<evidence type="ECO:0000256" key="12">
    <source>
        <dbReference type="ARBA" id="ARBA00023157"/>
    </source>
</evidence>
<evidence type="ECO:0000256" key="9">
    <source>
        <dbReference type="ARBA" id="ARBA00022968"/>
    </source>
</evidence>
<keyword evidence="14" id="KW-0206">Cytoskeleton</keyword>
<comment type="subunit">
    <text evidence="15">Cross-link to form 2 major subcomplexes: one consisting of SGCB, SGCD and SGCG and the other consisting of SGCB and SGCD. The association between SGCB and SGCG is particularly strong while SGCA is loosely associated with the other sarcoglycans.</text>
</comment>
<evidence type="ECO:0000256" key="5">
    <source>
        <dbReference type="ARBA" id="ARBA00015329"/>
    </source>
</evidence>
<protein>
    <recommendedName>
        <fullName evidence="5">Beta-sarcoglycan</fullName>
    </recommendedName>
</protein>
<evidence type="ECO:0000256" key="1">
    <source>
        <dbReference type="ARBA" id="ARBA00002860"/>
    </source>
</evidence>
<keyword evidence="7" id="KW-0963">Cytoplasm</keyword>
<organism evidence="17">
    <name type="scientific">Sipha flava</name>
    <name type="common">yellow sugarcane aphid</name>
    <dbReference type="NCBI Taxonomy" id="143950"/>
    <lineage>
        <taxon>Eukaryota</taxon>
        <taxon>Metazoa</taxon>
        <taxon>Ecdysozoa</taxon>
        <taxon>Arthropoda</taxon>
        <taxon>Hexapoda</taxon>
        <taxon>Insecta</taxon>
        <taxon>Pterygota</taxon>
        <taxon>Neoptera</taxon>
        <taxon>Paraneoptera</taxon>
        <taxon>Hemiptera</taxon>
        <taxon>Sternorrhyncha</taxon>
        <taxon>Aphidomorpha</taxon>
        <taxon>Aphidoidea</taxon>
        <taxon>Aphididae</taxon>
        <taxon>Sipha</taxon>
    </lineage>
</organism>
<comment type="subcellular location">
    <subcellularLocation>
        <location evidence="3">Cell membrane</location>
        <location evidence="3">Sarcolemma</location>
        <topology evidence="3">Single-pass type II membrane protein</topology>
    </subcellularLocation>
    <subcellularLocation>
        <location evidence="2">Cytoplasm</location>
        <location evidence="2">Cytoskeleton</location>
    </subcellularLocation>
</comment>
<evidence type="ECO:0000256" key="16">
    <source>
        <dbReference type="SAM" id="Phobius"/>
    </source>
</evidence>
<dbReference type="EMBL" id="GGMS01001487">
    <property type="protein sequence ID" value="MBY70690.1"/>
    <property type="molecule type" value="Transcribed_RNA"/>
</dbReference>
<evidence type="ECO:0000256" key="14">
    <source>
        <dbReference type="ARBA" id="ARBA00023212"/>
    </source>
</evidence>
<dbReference type="PANTHER" id="PTHR21142:SF2">
    <property type="entry name" value="BETA-SARCOGLYCAN"/>
    <property type="match status" value="1"/>
</dbReference>
<evidence type="ECO:0000256" key="8">
    <source>
        <dbReference type="ARBA" id="ARBA00022692"/>
    </source>
</evidence>